<proteinExistence type="predicted"/>
<name>A0A875S9Q3_EENNA</name>
<dbReference type="InterPro" id="IPR013830">
    <property type="entry name" value="SGNH_hydro"/>
</dbReference>
<sequence length="222" mass="25460">MQKLDVLNRGYGGYNSKHGKVILPHIIDAEDTKFTKIRLMTIFWGTNDAVDTFQHVDIKEYEENIDAMVKLAKKNDINVIVIGPALHDTTAYTKLYEEGAVEFKDTAKSSVNGRYSEVAKKVAADNNVPFVDIWTLFVKYGGWENIDPDEINSKNYPKIKELLMDGIHFMPEGYRILFEGIQEAIKNYYPELYFEKLPEHLAAWDNIDDSNLETSLFANEPL</sequence>
<dbReference type="PANTHER" id="PTHR14209:SF19">
    <property type="entry name" value="ISOAMYL ACETATE-HYDROLYZING ESTERASE 1 HOMOLOG"/>
    <property type="match status" value="1"/>
</dbReference>
<dbReference type="Proteomes" id="UP000662931">
    <property type="component" value="Chromosome 4"/>
</dbReference>
<dbReference type="KEGG" id="bnn:FOA43_003942"/>
<keyword evidence="3" id="KW-1185">Reference proteome</keyword>
<protein>
    <recommendedName>
        <fullName evidence="1">SGNH hydrolase-type esterase domain-containing protein</fullName>
    </recommendedName>
</protein>
<organism evidence="2 3">
    <name type="scientific">Eeniella nana</name>
    <name type="common">Yeast</name>
    <name type="synonym">Brettanomyces nanus</name>
    <dbReference type="NCBI Taxonomy" id="13502"/>
    <lineage>
        <taxon>Eukaryota</taxon>
        <taxon>Fungi</taxon>
        <taxon>Dikarya</taxon>
        <taxon>Ascomycota</taxon>
        <taxon>Saccharomycotina</taxon>
        <taxon>Pichiomycetes</taxon>
        <taxon>Pichiales</taxon>
        <taxon>Pichiaceae</taxon>
        <taxon>Brettanomyces</taxon>
    </lineage>
</organism>
<dbReference type="InterPro" id="IPR036514">
    <property type="entry name" value="SGNH_hydro_sf"/>
</dbReference>
<evidence type="ECO:0000259" key="1">
    <source>
        <dbReference type="Pfam" id="PF13472"/>
    </source>
</evidence>
<reference evidence="2" key="1">
    <citation type="submission" date="2020-10" db="EMBL/GenBank/DDBJ databases">
        <authorList>
            <person name="Roach M.J.R."/>
        </authorList>
    </citation>
    <scope>NUCLEOTIDE SEQUENCE</scope>
    <source>
        <strain evidence="2">CBS 1945</strain>
    </source>
</reference>
<dbReference type="PANTHER" id="PTHR14209">
    <property type="entry name" value="ISOAMYL ACETATE-HYDROLYZING ESTERASE 1"/>
    <property type="match status" value="1"/>
</dbReference>
<feature type="domain" description="SGNH hydrolase-type esterase" evidence="1">
    <location>
        <begin position="5"/>
        <end position="176"/>
    </location>
</feature>
<dbReference type="Gene3D" id="3.40.50.1110">
    <property type="entry name" value="SGNH hydrolase"/>
    <property type="match status" value="1"/>
</dbReference>
<accession>A0A875S9Q3</accession>
<dbReference type="AlphaFoldDB" id="A0A875S9Q3"/>
<dbReference type="Pfam" id="PF13472">
    <property type="entry name" value="Lipase_GDSL_2"/>
    <property type="match status" value="1"/>
</dbReference>
<gene>
    <name evidence="2" type="ORF">FOA43_003942</name>
</gene>
<dbReference type="RefSeq" id="XP_038780117.1">
    <property type="nucleotide sequence ID" value="XM_038924189.1"/>
</dbReference>
<dbReference type="SUPFAM" id="SSF52266">
    <property type="entry name" value="SGNH hydrolase"/>
    <property type="match status" value="1"/>
</dbReference>
<evidence type="ECO:0000313" key="3">
    <source>
        <dbReference type="Proteomes" id="UP000662931"/>
    </source>
</evidence>
<evidence type="ECO:0000313" key="2">
    <source>
        <dbReference type="EMBL" id="QPG76552.1"/>
    </source>
</evidence>
<dbReference type="GeneID" id="62197342"/>
<dbReference type="OrthoDB" id="671439at2759"/>
<dbReference type="InterPro" id="IPR045136">
    <property type="entry name" value="Iah1-like"/>
</dbReference>
<dbReference type="EMBL" id="CP064815">
    <property type="protein sequence ID" value="QPG76552.1"/>
    <property type="molecule type" value="Genomic_DNA"/>
</dbReference>